<accession>A0ACB5SRR2</accession>
<name>A0ACB5SRR2_AMBMO</name>
<evidence type="ECO:0000313" key="1">
    <source>
        <dbReference type="EMBL" id="GME70979.1"/>
    </source>
</evidence>
<protein>
    <submittedName>
        <fullName evidence="1">Unnamed protein product</fullName>
    </submittedName>
</protein>
<keyword evidence="2" id="KW-1185">Reference proteome</keyword>
<dbReference type="EMBL" id="BSXS01000127">
    <property type="protein sequence ID" value="GME70979.1"/>
    <property type="molecule type" value="Genomic_DNA"/>
</dbReference>
<reference evidence="1" key="1">
    <citation type="submission" date="2023-04" db="EMBL/GenBank/DDBJ databases">
        <title>Ambrosiozyma monospora NBRC 10751.</title>
        <authorList>
            <person name="Ichikawa N."/>
            <person name="Sato H."/>
            <person name="Tonouchi N."/>
        </authorList>
    </citation>
    <scope>NUCLEOTIDE SEQUENCE</scope>
    <source>
        <strain evidence="1">NBRC 10751</strain>
    </source>
</reference>
<organism evidence="1 2">
    <name type="scientific">Ambrosiozyma monospora</name>
    <name type="common">Yeast</name>
    <name type="synonym">Endomycopsis monosporus</name>
    <dbReference type="NCBI Taxonomy" id="43982"/>
    <lineage>
        <taxon>Eukaryota</taxon>
        <taxon>Fungi</taxon>
        <taxon>Dikarya</taxon>
        <taxon>Ascomycota</taxon>
        <taxon>Saccharomycotina</taxon>
        <taxon>Pichiomycetes</taxon>
        <taxon>Pichiales</taxon>
        <taxon>Pichiaceae</taxon>
        <taxon>Ambrosiozyma</taxon>
    </lineage>
</organism>
<dbReference type="Proteomes" id="UP001165064">
    <property type="component" value="Unassembled WGS sequence"/>
</dbReference>
<comment type="caution">
    <text evidence="1">The sequence shown here is derived from an EMBL/GenBank/DDBJ whole genome shotgun (WGS) entry which is preliminary data.</text>
</comment>
<evidence type="ECO:0000313" key="2">
    <source>
        <dbReference type="Proteomes" id="UP001165064"/>
    </source>
</evidence>
<proteinExistence type="predicted"/>
<gene>
    <name evidence="1" type="ORF">Amon02_000040500</name>
</gene>
<sequence>MSATRLYRLSKSHFSVQPQLMIAKPVRTTHITFLSSSSVSPIPNEGNLYTIRSYSTSIPIKNNSENIKKNDTVTQPEGTDGKHTTEEGTIDPELLELLWTYPTTEECWITPYNVLGFKNQDDFDGFKLKNRFYKLAKLYHPDSRAYIGTQQVGS</sequence>